<dbReference type="InterPro" id="IPR003594">
    <property type="entry name" value="HATPase_dom"/>
</dbReference>
<dbReference type="STRING" id="455.Ljam_0008"/>
<dbReference type="GO" id="GO:0005524">
    <property type="term" value="F:ATP binding"/>
    <property type="evidence" value="ECO:0007669"/>
    <property type="project" value="UniProtKB-KW"/>
</dbReference>
<name>A0A0W0UZC8_9GAMM</name>
<dbReference type="PROSITE" id="PS50109">
    <property type="entry name" value="HIS_KIN"/>
    <property type="match status" value="1"/>
</dbReference>
<comment type="caution">
    <text evidence="9">The sequence shown here is derived from an EMBL/GenBank/DDBJ whole genome shotgun (WGS) entry which is preliminary data.</text>
</comment>
<dbReference type="GO" id="GO:0004673">
    <property type="term" value="F:protein histidine kinase activity"/>
    <property type="evidence" value="ECO:0007669"/>
    <property type="project" value="UniProtKB-EC"/>
</dbReference>
<evidence type="ECO:0000259" key="8">
    <source>
        <dbReference type="PROSITE" id="PS50109"/>
    </source>
</evidence>
<keyword evidence="7" id="KW-1133">Transmembrane helix</keyword>
<feature type="transmembrane region" description="Helical" evidence="7">
    <location>
        <begin position="131"/>
        <end position="154"/>
    </location>
</feature>
<keyword evidence="7" id="KW-0472">Membrane</keyword>
<dbReference type="PANTHER" id="PTHR44936:SF10">
    <property type="entry name" value="SENSOR PROTEIN RSTB"/>
    <property type="match status" value="1"/>
</dbReference>
<dbReference type="Pfam" id="PF02518">
    <property type="entry name" value="HATPase_c"/>
    <property type="match status" value="1"/>
</dbReference>
<keyword evidence="6" id="KW-0067">ATP-binding</keyword>
<protein>
    <recommendedName>
        <fullName evidence="2">histidine kinase</fullName>
        <ecNumber evidence="2">2.7.13.3</ecNumber>
    </recommendedName>
</protein>
<keyword evidence="7" id="KW-0812">Transmembrane</keyword>
<evidence type="ECO:0000313" key="10">
    <source>
        <dbReference type="Proteomes" id="UP000054715"/>
    </source>
</evidence>
<evidence type="ECO:0000256" key="4">
    <source>
        <dbReference type="ARBA" id="ARBA00022741"/>
    </source>
</evidence>
<evidence type="ECO:0000256" key="7">
    <source>
        <dbReference type="SAM" id="Phobius"/>
    </source>
</evidence>
<evidence type="ECO:0000313" key="9">
    <source>
        <dbReference type="EMBL" id="KTD13218.1"/>
    </source>
</evidence>
<keyword evidence="4" id="KW-0547">Nucleotide-binding</keyword>
<dbReference type="SUPFAM" id="SSF55874">
    <property type="entry name" value="ATPase domain of HSP90 chaperone/DNA topoisomerase II/histidine kinase"/>
    <property type="match status" value="1"/>
</dbReference>
<dbReference type="EMBL" id="LNYG01000001">
    <property type="protein sequence ID" value="KTD13218.1"/>
    <property type="molecule type" value="Genomic_DNA"/>
</dbReference>
<dbReference type="InterPro" id="IPR036890">
    <property type="entry name" value="HATPase_C_sf"/>
</dbReference>
<dbReference type="InterPro" id="IPR050980">
    <property type="entry name" value="2C_sensor_his_kinase"/>
</dbReference>
<dbReference type="RefSeq" id="WP_058448097.1">
    <property type="nucleotide sequence ID" value="NZ_CAAAJF010000003.1"/>
</dbReference>
<organism evidence="9 10">
    <name type="scientific">Legionella jamestowniensis</name>
    <dbReference type="NCBI Taxonomy" id="455"/>
    <lineage>
        <taxon>Bacteria</taxon>
        <taxon>Pseudomonadati</taxon>
        <taxon>Pseudomonadota</taxon>
        <taxon>Gammaproteobacteria</taxon>
        <taxon>Legionellales</taxon>
        <taxon>Legionellaceae</taxon>
        <taxon>Legionella</taxon>
    </lineage>
</organism>
<evidence type="ECO:0000256" key="3">
    <source>
        <dbReference type="ARBA" id="ARBA00022679"/>
    </source>
</evidence>
<gene>
    <name evidence="9" type="ORF">Ljam_0008</name>
</gene>
<dbReference type="SMART" id="SM00387">
    <property type="entry name" value="HATPase_c"/>
    <property type="match status" value="1"/>
</dbReference>
<keyword evidence="5 9" id="KW-0418">Kinase</keyword>
<dbReference type="PATRIC" id="fig|455.5.peg.9"/>
<dbReference type="InterPro" id="IPR005467">
    <property type="entry name" value="His_kinase_dom"/>
</dbReference>
<comment type="catalytic activity">
    <reaction evidence="1">
        <text>ATP + protein L-histidine = ADP + protein N-phospho-L-histidine.</text>
        <dbReference type="EC" id="2.7.13.3"/>
    </reaction>
</comment>
<feature type="domain" description="Histidine kinase" evidence="8">
    <location>
        <begin position="219"/>
        <end position="434"/>
    </location>
</feature>
<dbReference type="PRINTS" id="PR00344">
    <property type="entry name" value="BCTRLSENSOR"/>
</dbReference>
<dbReference type="OrthoDB" id="9806130at2"/>
<accession>A0A0W0UZC8</accession>
<dbReference type="InterPro" id="IPR004358">
    <property type="entry name" value="Sig_transdc_His_kin-like_C"/>
</dbReference>
<dbReference type="PANTHER" id="PTHR44936">
    <property type="entry name" value="SENSOR PROTEIN CREC"/>
    <property type="match status" value="1"/>
</dbReference>
<evidence type="ECO:0000256" key="2">
    <source>
        <dbReference type="ARBA" id="ARBA00012438"/>
    </source>
</evidence>
<keyword evidence="3 9" id="KW-0808">Transferase</keyword>
<dbReference type="AlphaFoldDB" id="A0A0W0UZC8"/>
<evidence type="ECO:0000256" key="5">
    <source>
        <dbReference type="ARBA" id="ARBA00022777"/>
    </source>
</evidence>
<evidence type="ECO:0000256" key="6">
    <source>
        <dbReference type="ARBA" id="ARBA00022840"/>
    </source>
</evidence>
<reference evidence="9 10" key="1">
    <citation type="submission" date="2015-11" db="EMBL/GenBank/DDBJ databases">
        <title>Genomic analysis of 38 Legionella species identifies large and diverse effector repertoires.</title>
        <authorList>
            <person name="Burstein D."/>
            <person name="Amaro F."/>
            <person name="Zusman T."/>
            <person name="Lifshitz Z."/>
            <person name="Cohen O."/>
            <person name="Gilbert J.A."/>
            <person name="Pupko T."/>
            <person name="Shuman H.A."/>
            <person name="Segal G."/>
        </authorList>
    </citation>
    <scope>NUCLEOTIDE SEQUENCE [LARGE SCALE GENOMIC DNA]</scope>
    <source>
        <strain evidence="9 10">JA-26-G1-E2</strain>
    </source>
</reference>
<dbReference type="Gene3D" id="3.30.565.10">
    <property type="entry name" value="Histidine kinase-like ATPase, C-terminal domain"/>
    <property type="match status" value="1"/>
</dbReference>
<dbReference type="Proteomes" id="UP000054715">
    <property type="component" value="Unassembled WGS sequence"/>
</dbReference>
<dbReference type="EC" id="2.7.13.3" evidence="2"/>
<feature type="transmembrane region" description="Helical" evidence="7">
    <location>
        <begin position="6"/>
        <end position="27"/>
    </location>
</feature>
<evidence type="ECO:0000256" key="1">
    <source>
        <dbReference type="ARBA" id="ARBA00000085"/>
    </source>
</evidence>
<proteinExistence type="predicted"/>
<sequence length="565" mass="63516">MGIQKFFYETTIVLTIITLFVVIFNSIQVQRSAALRLQGIEEQYLNATFEIYQNQLIGDILIGDNNIISSFIQEISEIRNVGVTLVYDNKTLSAGLIDKNNPGASYTLNIDNKKKASLKLFLPQNKSKFDIFYESVFPIFLELIILCIGIYFLLKRLKQSFISPLNELVLNLGPGKIEGFEPHVKSVYEIKQLCTTLKKMNIDVKKNASYEAEVRAAKQVAHDIRSPLASLNLLLSAATALPEKQRVLMRTSIQRITDIANVLQKKADNEENKNDRTSDFENVMVVTLVELLVTEIRVQLGIDTNISIDLAVDKAYGLFSVIKVSEFNRVLSNLINNSLESFDEFNHNIKISIHSENNYVIVIIEDDGKGISESILDKVGTYGFTFGKASSKTSGNGLGVYHAINTINSFGGNFIIESELNIGTKVTIKLPQSPPPSWFVNHIRVSTLKKVIILDDDPSIHSLWKERLAIFSNPDLMVEYFIEPSEMKSYLQSYLINATGNFLVLLDYEFVGNSLNGLDIIEKFRINDYSILVTSHFDDKNIQNKAKSLGVGIIPKTIVPFVPIY</sequence>